<protein>
    <submittedName>
        <fullName evidence="2">Uncharacterized protein</fullName>
    </submittedName>
</protein>
<dbReference type="STRING" id="28083.Lbir_2752"/>
<proteinExistence type="predicted"/>
<keyword evidence="3" id="KW-1185">Reference proteome</keyword>
<evidence type="ECO:0000313" key="2">
    <source>
        <dbReference type="EMBL" id="STX31140.1"/>
    </source>
</evidence>
<reference evidence="1 3" key="1">
    <citation type="submission" date="2015-11" db="EMBL/GenBank/DDBJ databases">
        <title>Genomic analysis of 38 Legionella species identifies large and diverse effector repertoires.</title>
        <authorList>
            <person name="Burstein D."/>
            <person name="Amaro F."/>
            <person name="Zusman T."/>
            <person name="Lifshitz Z."/>
            <person name="Cohen O."/>
            <person name="Gilbert J.A."/>
            <person name="Pupko T."/>
            <person name="Shuman H.A."/>
            <person name="Segal G."/>
        </authorList>
    </citation>
    <scope>NUCLEOTIDE SEQUENCE [LARGE SCALE GENOMIC DNA]</scope>
    <source>
        <strain evidence="1 3">CDC#1407-AL-14</strain>
    </source>
</reference>
<sequence>MRNILKSKNLVLYILALLFFAPGIAAYLFFTHPQWLSAQATNKGNMLAPALRVDLSNPKGKWQLILWQPGDCEQACLAQLDKLGRIRLALGRHLYEVEERLVLPSGVKLPEKTARILQDQDMRYQNLTALQMPSSAKVYIANPDNYLILSYSLAAKPADIYQDLKHLLNAGKQSG</sequence>
<organism evidence="2 4">
    <name type="scientific">Legionella birminghamensis</name>
    <dbReference type="NCBI Taxonomy" id="28083"/>
    <lineage>
        <taxon>Bacteria</taxon>
        <taxon>Pseudomonadati</taxon>
        <taxon>Pseudomonadota</taxon>
        <taxon>Gammaproteobacteria</taxon>
        <taxon>Legionellales</taxon>
        <taxon>Legionellaceae</taxon>
        <taxon>Legionella</taxon>
    </lineage>
</organism>
<reference evidence="2 4" key="2">
    <citation type="submission" date="2018-06" db="EMBL/GenBank/DDBJ databases">
        <authorList>
            <consortium name="Pathogen Informatics"/>
            <person name="Doyle S."/>
        </authorList>
    </citation>
    <scope>NUCLEOTIDE SEQUENCE [LARGE SCALE GENOMIC DNA]</scope>
    <source>
        <strain evidence="2 4">NCTC12437</strain>
    </source>
</reference>
<dbReference type="OrthoDB" id="9785445at2"/>
<dbReference type="SUPFAM" id="SSF52833">
    <property type="entry name" value="Thioredoxin-like"/>
    <property type="match status" value="1"/>
</dbReference>
<gene>
    <name evidence="1" type="ORF">Lbir_2752</name>
    <name evidence="2" type="ORF">NCTC12437_00910</name>
</gene>
<dbReference type="RefSeq" id="WP_058524739.1">
    <property type="nucleotide sequence ID" value="NZ_CAAAHV010000004.1"/>
</dbReference>
<name>A0A378I8T0_9GAMM</name>
<dbReference type="EMBL" id="LNXT01000048">
    <property type="protein sequence ID" value="KTC68150.1"/>
    <property type="molecule type" value="Genomic_DNA"/>
</dbReference>
<dbReference type="EMBL" id="UGNW01000001">
    <property type="protein sequence ID" value="STX31140.1"/>
    <property type="molecule type" value="Genomic_DNA"/>
</dbReference>
<evidence type="ECO:0000313" key="3">
    <source>
        <dbReference type="Proteomes" id="UP000054735"/>
    </source>
</evidence>
<dbReference type="AlphaFoldDB" id="A0A378I8T0"/>
<evidence type="ECO:0000313" key="1">
    <source>
        <dbReference type="EMBL" id="KTC68150.1"/>
    </source>
</evidence>
<accession>A0A378I8T0</accession>
<dbReference type="Proteomes" id="UP000054735">
    <property type="component" value="Unassembled WGS sequence"/>
</dbReference>
<dbReference type="InterPro" id="IPR036249">
    <property type="entry name" value="Thioredoxin-like_sf"/>
</dbReference>
<dbReference type="Proteomes" id="UP000255066">
    <property type="component" value="Unassembled WGS sequence"/>
</dbReference>
<evidence type="ECO:0000313" key="4">
    <source>
        <dbReference type="Proteomes" id="UP000255066"/>
    </source>
</evidence>